<name>A0A0C1QLI6_9RICK</name>
<evidence type="ECO:0000313" key="2">
    <source>
        <dbReference type="Proteomes" id="UP000031258"/>
    </source>
</evidence>
<comment type="caution">
    <text evidence="1">The sequence shown here is derived from an EMBL/GenBank/DDBJ whole genome shotgun (WGS) entry which is preliminary data.</text>
</comment>
<dbReference type="EMBL" id="JSWE01000124">
    <property type="protein sequence ID" value="KIE04963.1"/>
    <property type="molecule type" value="Genomic_DNA"/>
</dbReference>
<keyword evidence="2" id="KW-1185">Reference proteome</keyword>
<gene>
    <name evidence="1" type="ORF">NF27_EY00590</name>
</gene>
<protein>
    <submittedName>
        <fullName evidence="1">Uncharacterized protein</fullName>
    </submittedName>
</protein>
<sequence>MVKYMKKESLISKIDILNCKKSLDRVIENIDMLYDEFSQKVNNFNCNVAATNPESDANIYKYGNIIFKALLINLGEYDPLKQPFPLLKNDINFLTLKDINLIKEKISISCRPQSKNFGKIEEEAFITYFQNIAEEKTSVYKYKISLQEKVDTCKEVSNKINYYDILKGMCIESAFTEERFEFDTLQLCGENFKKEGYFDKIYYSKIEKILDTFFEKIDEGKEVPYIYNIFSSVCLKADSEDNKINAYNKYFKNNGCLNEEYYPKIEKAIDVMLEKNNNDKELFNKIFSSASDLEQHNLVQNLVEEAKLQTNGEEIINELFNATSSQHTDEL</sequence>
<proteinExistence type="predicted"/>
<dbReference type="AlphaFoldDB" id="A0A0C1QLI6"/>
<dbReference type="STRING" id="86105.NF27_EY00590"/>
<dbReference type="Proteomes" id="UP000031258">
    <property type="component" value="Unassembled WGS sequence"/>
</dbReference>
<accession>A0A0C1QLI6</accession>
<reference evidence="1 2" key="1">
    <citation type="submission" date="2014-11" db="EMBL/GenBank/DDBJ databases">
        <title>A Rickettsiales Symbiont of Amoebae With Ancient Features.</title>
        <authorList>
            <person name="Schulz F."/>
            <person name="Martijn J."/>
            <person name="Wascher F."/>
            <person name="Kostanjsek R."/>
            <person name="Ettema T.J."/>
            <person name="Horn M."/>
        </authorList>
    </citation>
    <scope>NUCLEOTIDE SEQUENCE [LARGE SCALE GENOMIC DNA]</scope>
    <source>
        <strain evidence="1 2">UWC36</strain>
    </source>
</reference>
<organism evidence="1 2">
    <name type="scientific">Candidatus Jidaibacter acanthamoebae</name>
    <dbReference type="NCBI Taxonomy" id="86105"/>
    <lineage>
        <taxon>Bacteria</taxon>
        <taxon>Pseudomonadati</taxon>
        <taxon>Pseudomonadota</taxon>
        <taxon>Alphaproteobacteria</taxon>
        <taxon>Rickettsiales</taxon>
        <taxon>Candidatus Midichloriaceae</taxon>
        <taxon>Candidatus Jidaibacter</taxon>
    </lineage>
</organism>
<evidence type="ECO:0000313" key="1">
    <source>
        <dbReference type="EMBL" id="KIE04963.1"/>
    </source>
</evidence>